<dbReference type="Proteomes" id="UP000604046">
    <property type="component" value="Unassembled WGS sequence"/>
</dbReference>
<feature type="transmembrane region" description="Helical" evidence="1">
    <location>
        <begin position="414"/>
        <end position="433"/>
    </location>
</feature>
<dbReference type="AlphaFoldDB" id="A0A812J861"/>
<feature type="transmembrane region" description="Helical" evidence="1">
    <location>
        <begin position="73"/>
        <end position="92"/>
    </location>
</feature>
<feature type="transmembrane region" description="Helical" evidence="1">
    <location>
        <begin position="34"/>
        <end position="61"/>
    </location>
</feature>
<evidence type="ECO:0000313" key="2">
    <source>
        <dbReference type="EMBL" id="CAE7202362.1"/>
    </source>
</evidence>
<name>A0A812J861_9DINO</name>
<dbReference type="EMBL" id="CAJNDS010000402">
    <property type="protein sequence ID" value="CAE7202362.1"/>
    <property type="molecule type" value="Genomic_DNA"/>
</dbReference>
<evidence type="ECO:0000256" key="1">
    <source>
        <dbReference type="SAM" id="Phobius"/>
    </source>
</evidence>
<accession>A0A812J861</accession>
<keyword evidence="1" id="KW-1133">Transmembrane helix</keyword>
<gene>
    <name evidence="2" type="ORF">SNAT2548_LOCUS6121</name>
</gene>
<keyword evidence="3" id="KW-1185">Reference proteome</keyword>
<feature type="transmembrane region" description="Helical" evidence="1">
    <location>
        <begin position="330"/>
        <end position="351"/>
    </location>
</feature>
<evidence type="ECO:0000313" key="3">
    <source>
        <dbReference type="Proteomes" id="UP000604046"/>
    </source>
</evidence>
<keyword evidence="1" id="KW-0472">Membrane</keyword>
<feature type="transmembrane region" description="Helical" evidence="1">
    <location>
        <begin position="174"/>
        <end position="193"/>
    </location>
</feature>
<dbReference type="SUPFAM" id="SSF52200">
    <property type="entry name" value="Toll/Interleukin receptor TIR domain"/>
    <property type="match status" value="1"/>
</dbReference>
<comment type="caution">
    <text evidence="2">The sequence shown here is derived from an EMBL/GenBank/DDBJ whole genome shotgun (WGS) entry which is preliminary data.</text>
</comment>
<proteinExistence type="predicted"/>
<keyword evidence="1" id="KW-0812">Transmembrane</keyword>
<reference evidence="2" key="1">
    <citation type="submission" date="2021-02" db="EMBL/GenBank/DDBJ databases">
        <authorList>
            <person name="Dougan E. K."/>
            <person name="Rhodes N."/>
            <person name="Thang M."/>
            <person name="Chan C."/>
        </authorList>
    </citation>
    <scope>NUCLEOTIDE SEQUENCE</scope>
</reference>
<feature type="transmembrane region" description="Helical" evidence="1">
    <location>
        <begin position="371"/>
        <end position="393"/>
    </location>
</feature>
<protein>
    <submittedName>
        <fullName evidence="2">Uncharacterized protein</fullName>
    </submittedName>
</protein>
<sequence length="504" mass="56806">MFRIDPMNYELSRRIQAFDAFISHDWRATHSGKFLCLTIIFNSPAAAVASSLVSILLGILVLCEVIDDDLALLLTPICLATFYIVLFSWHWLRCLIRRPVMIFLDKFCIAQHSEELKMKGILGLGAFLLQSKNLLVLWSPQYFSRLWCTYELVTFLKDKPRQDAVTFMPVKMSYLLFLFSAFWHAVVFSYYLLQEVLDIVIGTDETDDLFLSYLLFLVGCLACLVIPFVNYLGIELMSDLEILPKQLETFRIQDASCFCCSNGHTHPVTGRSIPCDRQLVHETLCNWTNGRPGMQKDTEATLEFFNDLVQQRLSRVVLQSLRGTFPAMHVLCMTCVCNVPFISVYIAAGILKMLEGGEGEEGEDGEDGEDVGAGVILRGFCQATYPVLVILFAARFFQPLLKLGLFLQKLVPRAVASCLLVPVMLAFSILTWFPFEYTLQLTEDEEDKLLPLIPYAALLLATAFAYAHCLCANTRPTVEVGCQARSEAREKDEAAESEDSTVSL</sequence>
<organism evidence="2 3">
    <name type="scientific">Symbiodinium natans</name>
    <dbReference type="NCBI Taxonomy" id="878477"/>
    <lineage>
        <taxon>Eukaryota</taxon>
        <taxon>Sar</taxon>
        <taxon>Alveolata</taxon>
        <taxon>Dinophyceae</taxon>
        <taxon>Suessiales</taxon>
        <taxon>Symbiodiniaceae</taxon>
        <taxon>Symbiodinium</taxon>
    </lineage>
</organism>
<feature type="transmembrane region" description="Helical" evidence="1">
    <location>
        <begin position="213"/>
        <end position="234"/>
    </location>
</feature>
<dbReference type="InterPro" id="IPR035897">
    <property type="entry name" value="Toll_tir_struct_dom_sf"/>
</dbReference>
<feature type="transmembrane region" description="Helical" evidence="1">
    <location>
        <begin position="453"/>
        <end position="471"/>
    </location>
</feature>